<evidence type="ECO:0000313" key="2">
    <source>
        <dbReference type="Proteomes" id="UP001201163"/>
    </source>
</evidence>
<gene>
    <name evidence="1" type="ORF">EDB92DRAFT_1803467</name>
</gene>
<accession>A0AAD4Q4M2</accession>
<dbReference type="AlphaFoldDB" id="A0AAD4Q4M2"/>
<feature type="non-terminal residue" evidence="1">
    <location>
        <position position="1"/>
    </location>
</feature>
<keyword evidence="2" id="KW-1185">Reference proteome</keyword>
<name>A0AAD4Q4M2_9AGAM</name>
<comment type="caution">
    <text evidence="1">The sequence shown here is derived from an EMBL/GenBank/DDBJ whole genome shotgun (WGS) entry which is preliminary data.</text>
</comment>
<reference evidence="1" key="1">
    <citation type="submission" date="2022-01" db="EMBL/GenBank/DDBJ databases">
        <title>Comparative genomics reveals a dynamic genome evolution in the ectomycorrhizal milk-cap (Lactarius) mushrooms.</title>
        <authorList>
            <consortium name="DOE Joint Genome Institute"/>
            <person name="Lebreton A."/>
            <person name="Tang N."/>
            <person name="Kuo A."/>
            <person name="LaButti K."/>
            <person name="Drula E."/>
            <person name="Barry K."/>
            <person name="Clum A."/>
            <person name="Lipzen A."/>
            <person name="Mousain D."/>
            <person name="Ng V."/>
            <person name="Wang R."/>
            <person name="Wang X."/>
            <person name="Dai Y."/>
            <person name="Henrissat B."/>
            <person name="Grigoriev I.V."/>
            <person name="Guerin-Laguette A."/>
            <person name="Yu F."/>
            <person name="Martin F.M."/>
        </authorList>
    </citation>
    <scope>NUCLEOTIDE SEQUENCE</scope>
    <source>
        <strain evidence="1">QP</strain>
    </source>
</reference>
<sequence length="70" mass="7802">LWVIQPETNADGTPAVAVIHLDSVLCGAHLLPIFGDSFMSIDLSPHNSLDAFKTYYINKYIDYHAFEFAS</sequence>
<proteinExistence type="predicted"/>
<protein>
    <submittedName>
        <fullName evidence="1">Uncharacterized protein</fullName>
    </submittedName>
</protein>
<organism evidence="1 2">
    <name type="scientific">Lactarius akahatsu</name>
    <dbReference type="NCBI Taxonomy" id="416441"/>
    <lineage>
        <taxon>Eukaryota</taxon>
        <taxon>Fungi</taxon>
        <taxon>Dikarya</taxon>
        <taxon>Basidiomycota</taxon>
        <taxon>Agaricomycotina</taxon>
        <taxon>Agaricomycetes</taxon>
        <taxon>Russulales</taxon>
        <taxon>Russulaceae</taxon>
        <taxon>Lactarius</taxon>
    </lineage>
</organism>
<dbReference type="Proteomes" id="UP001201163">
    <property type="component" value="Unassembled WGS sequence"/>
</dbReference>
<evidence type="ECO:0000313" key="1">
    <source>
        <dbReference type="EMBL" id="KAH8983940.1"/>
    </source>
</evidence>
<dbReference type="EMBL" id="JAKELL010000081">
    <property type="protein sequence ID" value="KAH8983940.1"/>
    <property type="molecule type" value="Genomic_DNA"/>
</dbReference>